<evidence type="ECO:0000256" key="1">
    <source>
        <dbReference type="ARBA" id="ARBA00009437"/>
    </source>
</evidence>
<dbReference type="SUPFAM" id="SSF53850">
    <property type="entry name" value="Periplasmic binding protein-like II"/>
    <property type="match status" value="1"/>
</dbReference>
<sequence length="278" mass="31398">MKTEPSLDDYALFIAIAETGSLTQAATTTGKSIATLSRRMTELESDMGQLLFQRGNSGYALTPEGANLLIELEDLRELQARLRRFRDKQPQRFVRVTTGHWACSFMSQRLPQVWSPESNWRPAFMTEDAQVDIARRQADIGIRNRRPDQNWLAGRKLATIHFAPFAVSEDTLGWVNRSENATMVPSQRWVYEHYGDKILATASDPRVLVELALSGIGQVILPIFAGREIPGLVQSGTVIDELSHENWMVFHQDGRHDPPIRAAIDALCTLLDLRQTER</sequence>
<dbReference type="AlphaFoldDB" id="A0A0P1J2P5"/>
<organism evidence="3 4">
    <name type="scientific">Cognatishimia activa</name>
    <dbReference type="NCBI Taxonomy" id="1715691"/>
    <lineage>
        <taxon>Bacteria</taxon>
        <taxon>Pseudomonadati</taxon>
        <taxon>Pseudomonadota</taxon>
        <taxon>Alphaproteobacteria</taxon>
        <taxon>Rhodobacterales</taxon>
        <taxon>Paracoccaceae</taxon>
        <taxon>Cognatishimia</taxon>
    </lineage>
</organism>
<comment type="similarity">
    <text evidence="1">Belongs to the LysR transcriptional regulatory family.</text>
</comment>
<dbReference type="InterPro" id="IPR000847">
    <property type="entry name" value="LysR_HTH_N"/>
</dbReference>
<proteinExistence type="inferred from homology"/>
<dbReference type="RefSeq" id="WP_058313690.1">
    <property type="nucleotide sequence ID" value="NZ_CYTO01000004.1"/>
</dbReference>
<dbReference type="Proteomes" id="UP000051184">
    <property type="component" value="Unassembled WGS sequence"/>
</dbReference>
<dbReference type="Pfam" id="PF00126">
    <property type="entry name" value="HTH_1"/>
    <property type="match status" value="1"/>
</dbReference>
<reference evidence="4" key="1">
    <citation type="submission" date="2015-09" db="EMBL/GenBank/DDBJ databases">
        <authorList>
            <person name="Rodrigo-Torres Lidia"/>
            <person name="Arahal R.David."/>
        </authorList>
    </citation>
    <scope>NUCLEOTIDE SEQUENCE [LARGE SCALE GENOMIC DNA]</scope>
    <source>
        <strain evidence="4">CECT 5114</strain>
    </source>
</reference>
<dbReference type="InterPro" id="IPR058163">
    <property type="entry name" value="LysR-type_TF_proteobact-type"/>
</dbReference>
<name>A0A0P1J2P5_9RHOB</name>
<gene>
    <name evidence="3" type="primary">allS</name>
    <name evidence="3" type="ORF">TA5114_00495</name>
</gene>
<accession>A0A0P1J2P5</accession>
<dbReference type="GO" id="GO:0006351">
    <property type="term" value="P:DNA-templated transcription"/>
    <property type="evidence" value="ECO:0007669"/>
    <property type="project" value="TreeGrafter"/>
</dbReference>
<dbReference type="OrthoDB" id="9796526at2"/>
<dbReference type="PANTHER" id="PTHR30537">
    <property type="entry name" value="HTH-TYPE TRANSCRIPTIONAL REGULATOR"/>
    <property type="match status" value="1"/>
</dbReference>
<evidence type="ECO:0000259" key="2">
    <source>
        <dbReference type="PROSITE" id="PS50931"/>
    </source>
</evidence>
<dbReference type="GO" id="GO:0043565">
    <property type="term" value="F:sequence-specific DNA binding"/>
    <property type="evidence" value="ECO:0007669"/>
    <property type="project" value="TreeGrafter"/>
</dbReference>
<protein>
    <submittedName>
        <fullName evidence="3">HTH-type transcriptional activator AllS</fullName>
    </submittedName>
</protein>
<keyword evidence="4" id="KW-1185">Reference proteome</keyword>
<dbReference type="InterPro" id="IPR036390">
    <property type="entry name" value="WH_DNA-bd_sf"/>
</dbReference>
<dbReference type="Gene3D" id="1.10.10.10">
    <property type="entry name" value="Winged helix-like DNA-binding domain superfamily/Winged helix DNA-binding domain"/>
    <property type="match status" value="1"/>
</dbReference>
<dbReference type="SUPFAM" id="SSF46785">
    <property type="entry name" value="Winged helix' DNA-binding domain"/>
    <property type="match status" value="1"/>
</dbReference>
<dbReference type="InterPro" id="IPR036388">
    <property type="entry name" value="WH-like_DNA-bd_sf"/>
</dbReference>
<dbReference type="PANTHER" id="PTHR30537:SF3">
    <property type="entry name" value="TRANSCRIPTIONAL REGULATORY PROTEIN"/>
    <property type="match status" value="1"/>
</dbReference>
<dbReference type="EMBL" id="CYUE01000002">
    <property type="protein sequence ID" value="CUK24709.1"/>
    <property type="molecule type" value="Genomic_DNA"/>
</dbReference>
<dbReference type="PROSITE" id="PS50931">
    <property type="entry name" value="HTH_LYSR"/>
    <property type="match status" value="1"/>
</dbReference>
<evidence type="ECO:0000313" key="4">
    <source>
        <dbReference type="Proteomes" id="UP000051184"/>
    </source>
</evidence>
<evidence type="ECO:0000313" key="3">
    <source>
        <dbReference type="EMBL" id="CUK24709.1"/>
    </source>
</evidence>
<dbReference type="GO" id="GO:0003700">
    <property type="term" value="F:DNA-binding transcription factor activity"/>
    <property type="evidence" value="ECO:0007669"/>
    <property type="project" value="InterPro"/>
</dbReference>
<feature type="domain" description="HTH lysR-type" evidence="2">
    <location>
        <begin position="5"/>
        <end position="62"/>
    </location>
</feature>